<protein>
    <submittedName>
        <fullName evidence="2">Uncharacterized protein</fullName>
    </submittedName>
</protein>
<organism evidence="2 3">
    <name type="scientific">Candidatus Liptonbacteria bacterium RIFOXYB1_FULL_36_10</name>
    <dbReference type="NCBI Taxonomy" id="1798654"/>
    <lineage>
        <taxon>Bacteria</taxon>
        <taxon>Candidatus Liptoniibacteriota</taxon>
    </lineage>
</organism>
<keyword evidence="1" id="KW-0472">Membrane</keyword>
<sequence length="197" mass="22300">MEWIVIIAILLLVILFFYYLFNRSPKGKSRSNSFDSELIKKLLEESLAVMVSEKRKSLVWVSIANDINKFIVSNFIKAVKKTVAAKMGRLSTSEINIAHISVNNEGNTKLQLNVDVVVVINVETNKKTGEFILVFKYFKRSAGILQEITIADPTKIPLTGTTKQDLDSINFFEKLIEGFPGFKDAVVKGKRIISHYR</sequence>
<evidence type="ECO:0000256" key="1">
    <source>
        <dbReference type="SAM" id="Phobius"/>
    </source>
</evidence>
<name>A0A1G2CMV0_9BACT</name>
<evidence type="ECO:0000313" key="2">
    <source>
        <dbReference type="EMBL" id="OGZ02713.1"/>
    </source>
</evidence>
<proteinExistence type="predicted"/>
<dbReference type="Proteomes" id="UP000178599">
    <property type="component" value="Unassembled WGS sequence"/>
</dbReference>
<gene>
    <name evidence="2" type="ORF">A2390_01245</name>
</gene>
<accession>A0A1G2CMV0</accession>
<reference evidence="2 3" key="1">
    <citation type="journal article" date="2016" name="Nat. Commun.">
        <title>Thousands of microbial genomes shed light on interconnected biogeochemical processes in an aquifer system.</title>
        <authorList>
            <person name="Anantharaman K."/>
            <person name="Brown C.T."/>
            <person name="Hug L.A."/>
            <person name="Sharon I."/>
            <person name="Castelle C.J."/>
            <person name="Probst A.J."/>
            <person name="Thomas B.C."/>
            <person name="Singh A."/>
            <person name="Wilkins M.J."/>
            <person name="Karaoz U."/>
            <person name="Brodie E.L."/>
            <person name="Williams K.H."/>
            <person name="Hubbard S.S."/>
            <person name="Banfield J.F."/>
        </authorList>
    </citation>
    <scope>NUCLEOTIDE SEQUENCE [LARGE SCALE GENOMIC DNA]</scope>
</reference>
<keyword evidence="1" id="KW-1133">Transmembrane helix</keyword>
<keyword evidence="1" id="KW-0812">Transmembrane</keyword>
<feature type="transmembrane region" description="Helical" evidence="1">
    <location>
        <begin position="6"/>
        <end position="21"/>
    </location>
</feature>
<dbReference type="EMBL" id="MHLE01000022">
    <property type="protein sequence ID" value="OGZ02713.1"/>
    <property type="molecule type" value="Genomic_DNA"/>
</dbReference>
<evidence type="ECO:0000313" key="3">
    <source>
        <dbReference type="Proteomes" id="UP000178599"/>
    </source>
</evidence>
<dbReference type="AlphaFoldDB" id="A0A1G2CMV0"/>
<comment type="caution">
    <text evidence="2">The sequence shown here is derived from an EMBL/GenBank/DDBJ whole genome shotgun (WGS) entry which is preliminary data.</text>
</comment>